<organism evidence="2 3">
    <name type="scientific">Aspergillus ustus</name>
    <dbReference type="NCBI Taxonomy" id="40382"/>
    <lineage>
        <taxon>Eukaryota</taxon>
        <taxon>Fungi</taxon>
        <taxon>Dikarya</taxon>
        <taxon>Ascomycota</taxon>
        <taxon>Pezizomycotina</taxon>
        <taxon>Eurotiomycetes</taxon>
        <taxon>Eurotiomycetidae</taxon>
        <taxon>Eurotiales</taxon>
        <taxon>Aspergillaceae</taxon>
        <taxon>Aspergillus</taxon>
        <taxon>Aspergillus subgen. Nidulantes</taxon>
    </lineage>
</organism>
<name>A0A0C1EGL8_ASPUT</name>
<dbReference type="AlphaFoldDB" id="A0A0C1EGL8"/>
<keyword evidence="3" id="KW-1185">Reference proteome</keyword>
<reference evidence="2 3" key="1">
    <citation type="submission" date="2014-11" db="EMBL/GenBank/DDBJ databases">
        <title>Genomics derived discovery of secondary metabolites biosynthetic gene clusters in Aspergillus ustus.</title>
        <authorList>
            <person name="Pi B."/>
            <person name="Dai F."/>
            <person name="Song X."/>
            <person name="Zhu C."/>
            <person name="Li H."/>
            <person name="Yu D."/>
        </authorList>
    </citation>
    <scope>NUCLEOTIDE SEQUENCE [LARGE SCALE GENOMIC DNA]</scope>
    <source>
        <strain evidence="2 3">3.3904</strain>
    </source>
</reference>
<accession>A0A0C1EGL8</accession>
<evidence type="ECO:0000313" key="3">
    <source>
        <dbReference type="Proteomes" id="UP000053475"/>
    </source>
</evidence>
<dbReference type="InterPro" id="IPR007138">
    <property type="entry name" value="ABM_dom"/>
</dbReference>
<dbReference type="EMBL" id="JOMC01000036">
    <property type="protein sequence ID" value="KIA75794.1"/>
    <property type="molecule type" value="Genomic_DNA"/>
</dbReference>
<evidence type="ECO:0000259" key="1">
    <source>
        <dbReference type="Pfam" id="PF03992"/>
    </source>
</evidence>
<dbReference type="Pfam" id="PF03992">
    <property type="entry name" value="ABM"/>
    <property type="match status" value="1"/>
</dbReference>
<dbReference type="SUPFAM" id="SSF54909">
    <property type="entry name" value="Dimeric alpha+beta barrel"/>
    <property type="match status" value="1"/>
</dbReference>
<dbReference type="Proteomes" id="UP000053475">
    <property type="component" value="Unassembled WGS sequence"/>
</dbReference>
<gene>
    <name evidence="2" type="ORF">HK57_00408</name>
</gene>
<sequence length="227" mass="26258">MYVIAPLSNCASPEKRDRFLEYIAKIAPVTLQSERKCHGYAWFRNAEDYNTVPHHWLRGLEIYEDIEANTETHRASAEYKAFRAAVGAENLLDRPSDLRFWRPLLGYLVYQGKPVDFSFSIGRQYIVTTELTPSPGQKDQVVEQLRLLAQEANQRQVPSFWVLHRGEGDEGQQDESLLVFSMHNDFDAWTDFEHQAHIEAAWVKAYEFCADKRLTTWVESGLGFLGR</sequence>
<comment type="caution">
    <text evidence="2">The sequence shown here is derived from an EMBL/GenBank/DDBJ whole genome shotgun (WGS) entry which is preliminary data.</text>
</comment>
<evidence type="ECO:0000313" key="2">
    <source>
        <dbReference type="EMBL" id="KIA75794.1"/>
    </source>
</evidence>
<dbReference type="Gene3D" id="3.30.70.100">
    <property type="match status" value="1"/>
</dbReference>
<proteinExistence type="predicted"/>
<feature type="domain" description="ABM" evidence="1">
    <location>
        <begin position="11"/>
        <end position="84"/>
    </location>
</feature>
<protein>
    <recommendedName>
        <fullName evidence="1">ABM domain-containing protein</fullName>
    </recommendedName>
</protein>
<dbReference type="InterPro" id="IPR011008">
    <property type="entry name" value="Dimeric_a/b-barrel"/>
</dbReference>